<dbReference type="AlphaFoldDB" id="A0A2S0KGF5"/>
<evidence type="ECO:0000256" key="1">
    <source>
        <dbReference type="ARBA" id="ARBA00004953"/>
    </source>
</evidence>
<dbReference type="Pfam" id="PF02571">
    <property type="entry name" value="CbiJ"/>
    <property type="match status" value="1"/>
</dbReference>
<dbReference type="NCBIfam" id="TIGR00715">
    <property type="entry name" value="precor6x_red"/>
    <property type="match status" value="1"/>
</dbReference>
<dbReference type="InterPro" id="IPR003723">
    <property type="entry name" value="Precorrin-6x_reduct"/>
</dbReference>
<dbReference type="EMBL" id="CP027433">
    <property type="protein sequence ID" value="AVM00775.1"/>
    <property type="molecule type" value="Genomic_DNA"/>
</dbReference>
<sequence>MTDRSVLVLGGTGEARALAEELVAAGVPVISSLAGRVQNPRLPVGEVRIGGFGGVDGLAAWLRDERIRAVVDATHPFAAQITGNAAAACARAGVPLLRLLRPGWSPDGDARWTRVPDIVAAARIVADRGGRVLLTTGRQDASAFAAVENAWFLIRVVDPPTGPLPPRHRILASRGPYNLAGERKLLADNEIALLVTKNSGGDLTRAKLIAAAEAGIEVVMVDRPAEPAGLDRVESVEAARHWVCGTGSALPGPAAPGRSPG</sequence>
<dbReference type="Proteomes" id="UP000239814">
    <property type="component" value="Chromosome"/>
</dbReference>
<dbReference type="RefSeq" id="WP_105942488.1">
    <property type="nucleotide sequence ID" value="NZ_CP027433.1"/>
</dbReference>
<evidence type="ECO:0000313" key="5">
    <source>
        <dbReference type="Proteomes" id="UP000239814"/>
    </source>
</evidence>
<keyword evidence="2" id="KW-0169">Cobalamin biosynthesis</keyword>
<keyword evidence="5" id="KW-1185">Reference proteome</keyword>
<name>A0A2S0KGF5_9ACTN</name>
<protein>
    <submittedName>
        <fullName evidence="4">Cobalt-precorrin-6A reductase</fullName>
    </submittedName>
</protein>
<keyword evidence="3" id="KW-0560">Oxidoreductase</keyword>
<evidence type="ECO:0000256" key="3">
    <source>
        <dbReference type="ARBA" id="ARBA00023002"/>
    </source>
</evidence>
<comment type="pathway">
    <text evidence="1">Cofactor biosynthesis; adenosylcobalamin biosynthesis.</text>
</comment>
<organism evidence="4 5">
    <name type="scientific">Gordonia iterans</name>
    <dbReference type="NCBI Taxonomy" id="1004901"/>
    <lineage>
        <taxon>Bacteria</taxon>
        <taxon>Bacillati</taxon>
        <taxon>Actinomycetota</taxon>
        <taxon>Actinomycetes</taxon>
        <taxon>Mycobacteriales</taxon>
        <taxon>Gordoniaceae</taxon>
        <taxon>Gordonia</taxon>
    </lineage>
</organism>
<reference evidence="4 5" key="1">
    <citation type="submission" date="2018-03" db="EMBL/GenBank/DDBJ databases">
        <title>Characteristics and genome of n-alkane degrading marine bacteria Gordonia iterans isolated from crude oil contaminated in Tae-an, South Korea.</title>
        <authorList>
            <person name="Lee S.-S."/>
            <person name="Kim H."/>
        </authorList>
    </citation>
    <scope>NUCLEOTIDE SEQUENCE [LARGE SCALE GENOMIC DNA]</scope>
    <source>
        <strain evidence="4 5">Co17</strain>
    </source>
</reference>
<proteinExistence type="predicted"/>
<dbReference type="KEGG" id="git:C6V83_11365"/>
<dbReference type="GO" id="GO:0016994">
    <property type="term" value="F:precorrin-6A reductase activity"/>
    <property type="evidence" value="ECO:0007669"/>
    <property type="project" value="InterPro"/>
</dbReference>
<gene>
    <name evidence="4" type="ORF">C6V83_11365</name>
</gene>
<dbReference type="PANTHER" id="PTHR36925">
    <property type="entry name" value="COBALT-PRECORRIN-6A REDUCTASE"/>
    <property type="match status" value="1"/>
</dbReference>
<evidence type="ECO:0000256" key="2">
    <source>
        <dbReference type="ARBA" id="ARBA00022573"/>
    </source>
</evidence>
<dbReference type="NCBIfam" id="NF005968">
    <property type="entry name" value="PRK08057.1-2"/>
    <property type="match status" value="1"/>
</dbReference>
<dbReference type="OrthoDB" id="5183775at2"/>
<dbReference type="PROSITE" id="PS51014">
    <property type="entry name" value="COBK_CBIJ"/>
    <property type="match status" value="1"/>
</dbReference>
<dbReference type="GO" id="GO:0009236">
    <property type="term" value="P:cobalamin biosynthetic process"/>
    <property type="evidence" value="ECO:0007669"/>
    <property type="project" value="UniProtKB-UniPathway"/>
</dbReference>
<dbReference type="UniPathway" id="UPA00148"/>
<evidence type="ECO:0000313" key="4">
    <source>
        <dbReference type="EMBL" id="AVM00775.1"/>
    </source>
</evidence>
<dbReference type="PANTHER" id="PTHR36925:SF1">
    <property type="entry name" value="COBALT-PRECORRIN-6A REDUCTASE"/>
    <property type="match status" value="1"/>
</dbReference>
<accession>A0A2S0KGF5</accession>